<protein>
    <submittedName>
        <fullName evidence="1">Uncharacterized protein</fullName>
    </submittedName>
</protein>
<sequence>MINQLLNQIYNFLLSRCTLRDLEAWLVANLQDILDSKDAQAVELADKIDADLVALGEKLIDEATLYERLENYVDFYSTISMNLNETKQTTSEQISTAVTTIRGQLVVPGLVENLRGDFVFV</sequence>
<evidence type="ECO:0000313" key="2">
    <source>
        <dbReference type="Proteomes" id="UP000772181"/>
    </source>
</evidence>
<reference evidence="1" key="1">
    <citation type="submission" date="2020-07" db="EMBL/GenBank/DDBJ databases">
        <title>Huge and variable diversity of episymbiotic CPR bacteria and DPANN archaea in groundwater ecosystems.</title>
        <authorList>
            <person name="He C.Y."/>
            <person name="Keren R."/>
            <person name="Whittaker M."/>
            <person name="Farag I.F."/>
            <person name="Doudna J."/>
            <person name="Cate J.H.D."/>
            <person name="Banfield J.F."/>
        </authorList>
    </citation>
    <scope>NUCLEOTIDE SEQUENCE</scope>
    <source>
        <strain evidence="1">NC_groundwater_1482_Ag_S-0.65um_47_24</strain>
    </source>
</reference>
<evidence type="ECO:0000313" key="1">
    <source>
        <dbReference type="EMBL" id="MBI4595050.1"/>
    </source>
</evidence>
<accession>A0A933LPG6</accession>
<comment type="caution">
    <text evidence="1">The sequence shown here is derived from an EMBL/GenBank/DDBJ whole genome shotgun (WGS) entry which is preliminary data.</text>
</comment>
<dbReference type="EMBL" id="JACQWF010000074">
    <property type="protein sequence ID" value="MBI4595050.1"/>
    <property type="molecule type" value="Genomic_DNA"/>
</dbReference>
<name>A0A933LPG6_UNCTE</name>
<dbReference type="AlphaFoldDB" id="A0A933LPG6"/>
<dbReference type="Proteomes" id="UP000772181">
    <property type="component" value="Unassembled WGS sequence"/>
</dbReference>
<gene>
    <name evidence="1" type="ORF">HY730_01575</name>
</gene>
<organism evidence="1 2">
    <name type="scientific">Tectimicrobiota bacterium</name>
    <dbReference type="NCBI Taxonomy" id="2528274"/>
    <lineage>
        <taxon>Bacteria</taxon>
        <taxon>Pseudomonadati</taxon>
        <taxon>Nitrospinota/Tectimicrobiota group</taxon>
        <taxon>Candidatus Tectimicrobiota</taxon>
    </lineage>
</organism>
<proteinExistence type="predicted"/>